<name>A0A8J6PUI3_9FLAO</name>
<evidence type="ECO:0000313" key="14">
    <source>
        <dbReference type="EMBL" id="MBD0823538.1"/>
    </source>
</evidence>
<keyword evidence="3 9" id="KW-1134">Transmembrane beta strand</keyword>
<feature type="domain" description="TonB-dependent receptor plug" evidence="13">
    <location>
        <begin position="117"/>
        <end position="196"/>
    </location>
</feature>
<dbReference type="RefSeq" id="WP_188222837.1">
    <property type="nucleotide sequence ID" value="NZ_JACVXD010000002.1"/>
</dbReference>
<dbReference type="EMBL" id="JACVXD010000002">
    <property type="protein sequence ID" value="MBD0823538.1"/>
    <property type="molecule type" value="Genomic_DNA"/>
</dbReference>
<comment type="subcellular location">
    <subcellularLocation>
        <location evidence="1 9">Cell outer membrane</location>
        <topology evidence="1 9">Multi-pass membrane protein</topology>
    </subcellularLocation>
</comment>
<dbReference type="Gene3D" id="2.40.170.20">
    <property type="entry name" value="TonB-dependent receptor, beta-barrel domain"/>
    <property type="match status" value="1"/>
</dbReference>
<evidence type="ECO:0000259" key="13">
    <source>
        <dbReference type="Pfam" id="PF07715"/>
    </source>
</evidence>
<feature type="signal peptide" evidence="11">
    <location>
        <begin position="1"/>
        <end position="22"/>
    </location>
</feature>
<keyword evidence="2 9" id="KW-0813">Transport</keyword>
<dbReference type="InterPro" id="IPR008969">
    <property type="entry name" value="CarboxyPept-like_regulatory"/>
</dbReference>
<evidence type="ECO:0000256" key="9">
    <source>
        <dbReference type="PROSITE-ProRule" id="PRU01360"/>
    </source>
</evidence>
<comment type="similarity">
    <text evidence="9 10">Belongs to the TonB-dependent receptor family.</text>
</comment>
<dbReference type="Proteomes" id="UP000621516">
    <property type="component" value="Unassembled WGS sequence"/>
</dbReference>
<feature type="chain" id="PRO_5035241296" evidence="11">
    <location>
        <begin position="23"/>
        <end position="867"/>
    </location>
</feature>
<dbReference type="InterPro" id="IPR010917">
    <property type="entry name" value="TonB_rcpt_CS"/>
</dbReference>
<gene>
    <name evidence="14" type="ORF">ICJ85_05845</name>
</gene>
<dbReference type="SUPFAM" id="SSF49464">
    <property type="entry name" value="Carboxypeptidase regulatory domain-like"/>
    <property type="match status" value="1"/>
</dbReference>
<dbReference type="InterPro" id="IPR012910">
    <property type="entry name" value="Plug_dom"/>
</dbReference>
<dbReference type="Pfam" id="PF13715">
    <property type="entry name" value="CarbopepD_reg_2"/>
    <property type="match status" value="1"/>
</dbReference>
<keyword evidence="6 10" id="KW-0798">TonB box</keyword>
<reference evidence="14 15" key="1">
    <citation type="journal article" date="2018" name="J. Microbiol.">
        <title>Aestuariibaculum marinum sp. nov., a marine bacterium isolated from seawater in South Korea.</title>
        <authorList>
            <person name="Choi J."/>
            <person name="Lee D."/>
            <person name="Jang J.H."/>
            <person name="Cha S."/>
            <person name="Seo T."/>
        </authorList>
    </citation>
    <scope>NUCLEOTIDE SEQUENCE [LARGE SCALE GENOMIC DNA]</scope>
    <source>
        <strain evidence="14 15">IP7</strain>
    </source>
</reference>
<evidence type="ECO:0000256" key="2">
    <source>
        <dbReference type="ARBA" id="ARBA00022448"/>
    </source>
</evidence>
<dbReference type="PROSITE" id="PS52016">
    <property type="entry name" value="TONB_DEPENDENT_REC_3"/>
    <property type="match status" value="1"/>
</dbReference>
<evidence type="ECO:0000256" key="10">
    <source>
        <dbReference type="RuleBase" id="RU003357"/>
    </source>
</evidence>
<keyword evidence="14" id="KW-0675">Receptor</keyword>
<feature type="domain" description="TonB-dependent receptor-like beta-barrel" evidence="12">
    <location>
        <begin position="330"/>
        <end position="829"/>
    </location>
</feature>
<dbReference type="InterPro" id="IPR036942">
    <property type="entry name" value="Beta-barrel_TonB_sf"/>
</dbReference>
<dbReference type="Gene3D" id="2.60.40.1120">
    <property type="entry name" value="Carboxypeptidase-like, regulatory domain"/>
    <property type="match status" value="1"/>
</dbReference>
<evidence type="ECO:0000256" key="7">
    <source>
        <dbReference type="ARBA" id="ARBA00023136"/>
    </source>
</evidence>
<evidence type="ECO:0000259" key="12">
    <source>
        <dbReference type="Pfam" id="PF00593"/>
    </source>
</evidence>
<evidence type="ECO:0000256" key="8">
    <source>
        <dbReference type="ARBA" id="ARBA00023237"/>
    </source>
</evidence>
<evidence type="ECO:0000313" key="15">
    <source>
        <dbReference type="Proteomes" id="UP000621516"/>
    </source>
</evidence>
<evidence type="ECO:0000256" key="11">
    <source>
        <dbReference type="SAM" id="SignalP"/>
    </source>
</evidence>
<keyword evidence="15" id="KW-1185">Reference proteome</keyword>
<evidence type="ECO:0000256" key="4">
    <source>
        <dbReference type="ARBA" id="ARBA00022692"/>
    </source>
</evidence>
<dbReference type="GO" id="GO:0044718">
    <property type="term" value="P:siderophore transmembrane transport"/>
    <property type="evidence" value="ECO:0007669"/>
    <property type="project" value="TreeGrafter"/>
</dbReference>
<dbReference type="Gene3D" id="2.170.130.10">
    <property type="entry name" value="TonB-dependent receptor, plug domain"/>
    <property type="match status" value="1"/>
</dbReference>
<keyword evidence="7 9" id="KW-0472">Membrane</keyword>
<proteinExistence type="inferred from homology"/>
<protein>
    <submittedName>
        <fullName evidence="14">TonB-dependent receptor</fullName>
    </submittedName>
</protein>
<dbReference type="InterPro" id="IPR039426">
    <property type="entry name" value="TonB-dep_rcpt-like"/>
</dbReference>
<keyword evidence="5 11" id="KW-0732">Signal</keyword>
<evidence type="ECO:0000256" key="5">
    <source>
        <dbReference type="ARBA" id="ARBA00022729"/>
    </source>
</evidence>
<sequence length="867" mass="95020">MKKTAQFMMLAGALLFTSVILAQSTIKGVVVEAGINMPLPGANVIEKGTTNGVVTDFDGNFTLETESDSGEILITYVGYTTKTVAFTKDADLGTISMESSQVGLQEIQIIASVAVDRKTPVAVSTIKSEDIELKLGTQEFPEILKSTPGVYATKAGGGYGDGRINLRGFNSENVAVLINGIPVNDMENGRVYWSNWAGLGDVTSTMQVQRGLGASKVAVPSIGGTINIITKTTDVEAGGNVFTSVGNNGYTKYGVTYSTGLMDNGFAATVNAAKTTGDGYVDGTEFSGVSYFLNLSQEINEQHKVAFTVFGSKQRHGQRQNRQLIETFRNAESGRKFNADWGYKNGQVTFQEDNFYNKPQMSLNHYWDLNDNTSINTTAYASFGSGGGGGTAGDYKFGFDASTGKGDYRIGNFGPINFDKIVEENIASGANGAETYLRASRNDHNWYGVLSTLKTNLTDDLVLLAGLDYRNYKGIHFSEVTDLLGAEYALDNGNVNNPNAALQVGDKRDYYNDGLVGWLGAFGQLEYDLNENFNAFISLAASNTSYKRVDYFNYLDSDPLQETDWYNFFGYSAKGGANYRIGLNHNVFANVGYFEKAPGFDAVFLNFSNDNINSDAENQKISSFELGYGFRGEKLSANLNLYHTRWNDRTEIATFQQPDNTRASANILGVNAIHQGIELDFIYRATDKLDFTGMLSLGDWTWDKNVRDVRIFDEDQNEISDSPVNLHISGLKVADAAQTTMALGLNYKISPETRLIIDYNYYDDLYADFDPSDRGLSSNLSPEEIDEILATDPVQTWKMPAYGLFDVGFTHGFKFGSFDASLTARMNNVFDTEYISDAQDGSGSNAQTSLVYYGYGRTFSLGAKINF</sequence>
<evidence type="ECO:0000256" key="3">
    <source>
        <dbReference type="ARBA" id="ARBA00022452"/>
    </source>
</evidence>
<dbReference type="PANTHER" id="PTHR30069:SF27">
    <property type="entry name" value="BLL4766 PROTEIN"/>
    <property type="match status" value="1"/>
</dbReference>
<dbReference type="SUPFAM" id="SSF56935">
    <property type="entry name" value="Porins"/>
    <property type="match status" value="1"/>
</dbReference>
<dbReference type="InterPro" id="IPR000531">
    <property type="entry name" value="Beta-barrel_TonB"/>
</dbReference>
<dbReference type="GO" id="GO:0009279">
    <property type="term" value="C:cell outer membrane"/>
    <property type="evidence" value="ECO:0007669"/>
    <property type="project" value="UniProtKB-SubCell"/>
</dbReference>
<dbReference type="GO" id="GO:0015344">
    <property type="term" value="F:siderophore uptake transmembrane transporter activity"/>
    <property type="evidence" value="ECO:0007669"/>
    <property type="project" value="TreeGrafter"/>
</dbReference>
<accession>A0A8J6PUI3</accession>
<comment type="caution">
    <text evidence="14">The sequence shown here is derived from an EMBL/GenBank/DDBJ whole genome shotgun (WGS) entry which is preliminary data.</text>
</comment>
<keyword evidence="4 9" id="KW-0812">Transmembrane</keyword>
<dbReference type="InterPro" id="IPR037066">
    <property type="entry name" value="Plug_dom_sf"/>
</dbReference>
<dbReference type="PROSITE" id="PS01156">
    <property type="entry name" value="TONB_DEPENDENT_REC_2"/>
    <property type="match status" value="1"/>
</dbReference>
<evidence type="ECO:0000256" key="1">
    <source>
        <dbReference type="ARBA" id="ARBA00004571"/>
    </source>
</evidence>
<evidence type="ECO:0000256" key="6">
    <source>
        <dbReference type="ARBA" id="ARBA00023077"/>
    </source>
</evidence>
<dbReference type="PANTHER" id="PTHR30069">
    <property type="entry name" value="TONB-DEPENDENT OUTER MEMBRANE RECEPTOR"/>
    <property type="match status" value="1"/>
</dbReference>
<dbReference type="Pfam" id="PF07715">
    <property type="entry name" value="Plug"/>
    <property type="match status" value="1"/>
</dbReference>
<dbReference type="Pfam" id="PF00593">
    <property type="entry name" value="TonB_dep_Rec_b-barrel"/>
    <property type="match status" value="1"/>
</dbReference>
<organism evidence="14 15">
    <name type="scientific">Aestuariibaculum marinum</name>
    <dbReference type="NCBI Taxonomy" id="2683592"/>
    <lineage>
        <taxon>Bacteria</taxon>
        <taxon>Pseudomonadati</taxon>
        <taxon>Bacteroidota</taxon>
        <taxon>Flavobacteriia</taxon>
        <taxon>Flavobacteriales</taxon>
        <taxon>Flavobacteriaceae</taxon>
    </lineage>
</organism>
<keyword evidence="8 9" id="KW-0998">Cell outer membrane</keyword>
<dbReference type="AlphaFoldDB" id="A0A8J6PUI3"/>